<gene>
    <name evidence="4" type="ORF">GCM10007938_07050</name>
</gene>
<feature type="region of interest" description="Disordered" evidence="2">
    <location>
        <begin position="1"/>
        <end position="25"/>
    </location>
</feature>
<name>A0ABQ6EUT2_9VIBR</name>
<evidence type="ECO:0000256" key="2">
    <source>
        <dbReference type="SAM" id="MobiDB-lite"/>
    </source>
</evidence>
<evidence type="ECO:0000259" key="3">
    <source>
        <dbReference type="Pfam" id="PF13407"/>
    </source>
</evidence>
<dbReference type="InterPro" id="IPR025997">
    <property type="entry name" value="SBP_2_dom"/>
</dbReference>
<dbReference type="Proteomes" id="UP001157138">
    <property type="component" value="Unassembled WGS sequence"/>
</dbReference>
<protein>
    <recommendedName>
        <fullName evidence="1">Autoinducer 2-binding periplasmic protein LuxP</fullName>
    </recommendedName>
</protein>
<feature type="domain" description="Periplasmic binding protein" evidence="3">
    <location>
        <begin position="32"/>
        <end position="136"/>
    </location>
</feature>
<comment type="caution">
    <text evidence="4">The sequence shown here is derived from an EMBL/GenBank/DDBJ whole genome shotgun (WGS) entry which is preliminary data.</text>
</comment>
<organism evidence="4 5">
    <name type="scientific">Vibrio zhanjiangensis</name>
    <dbReference type="NCBI Taxonomy" id="1046128"/>
    <lineage>
        <taxon>Bacteria</taxon>
        <taxon>Pseudomonadati</taxon>
        <taxon>Pseudomonadota</taxon>
        <taxon>Gammaproteobacteria</taxon>
        <taxon>Vibrionales</taxon>
        <taxon>Vibrionaceae</taxon>
        <taxon>Vibrio</taxon>
    </lineage>
</organism>
<dbReference type="InterPro" id="IPR028082">
    <property type="entry name" value="Peripla_BP_I"/>
</dbReference>
<dbReference type="Gene3D" id="3.40.50.2300">
    <property type="match status" value="1"/>
</dbReference>
<sequence>MGLRSALSEKEYESPPGKRLKGENGWTESSNPLYNFDSFSTALEDLKNVLYSHKERGINAVVSVAGWAQFSEGYREVVEPYRQEIQNKEIVIIFADTADKQLMYLKDGLAHTNVGQNPFEMGKQAIMTLYKLANKKSVKEIQYIPMTYCNPQNYQTCTKK</sequence>
<keyword evidence="5" id="KW-1185">Reference proteome</keyword>
<evidence type="ECO:0000256" key="1">
    <source>
        <dbReference type="ARBA" id="ARBA00022181"/>
    </source>
</evidence>
<evidence type="ECO:0000313" key="5">
    <source>
        <dbReference type="Proteomes" id="UP001157138"/>
    </source>
</evidence>
<proteinExistence type="predicted"/>
<dbReference type="SUPFAM" id="SSF53822">
    <property type="entry name" value="Periplasmic binding protein-like I"/>
    <property type="match status" value="1"/>
</dbReference>
<accession>A0ABQ6EUT2</accession>
<reference evidence="5" key="1">
    <citation type="journal article" date="2019" name="Int. J. Syst. Evol. Microbiol.">
        <title>The Global Catalogue of Microorganisms (GCM) 10K type strain sequencing project: providing services to taxonomists for standard genome sequencing and annotation.</title>
        <authorList>
            <consortium name="The Broad Institute Genomics Platform"/>
            <consortium name="The Broad Institute Genome Sequencing Center for Infectious Disease"/>
            <person name="Wu L."/>
            <person name="Ma J."/>
        </authorList>
    </citation>
    <scope>NUCLEOTIDE SEQUENCE [LARGE SCALE GENOMIC DNA]</scope>
    <source>
        <strain evidence="5">NBRC 108723</strain>
    </source>
</reference>
<dbReference type="Pfam" id="PF13407">
    <property type="entry name" value="Peripla_BP_4"/>
    <property type="match status" value="1"/>
</dbReference>
<dbReference type="EMBL" id="BSPW01000015">
    <property type="protein sequence ID" value="GLT16928.1"/>
    <property type="molecule type" value="Genomic_DNA"/>
</dbReference>
<evidence type="ECO:0000313" key="4">
    <source>
        <dbReference type="EMBL" id="GLT16928.1"/>
    </source>
</evidence>